<feature type="signal peptide" evidence="9">
    <location>
        <begin position="1"/>
        <end position="20"/>
    </location>
</feature>
<name>A0A8H6FTH2_9LECA</name>
<feature type="binding site" evidence="6">
    <location>
        <position position="221"/>
    </location>
    <ligand>
        <name>Mn(2+)</name>
        <dbReference type="ChEBI" id="CHEBI:29035"/>
        <label>1</label>
    </ligand>
</feature>
<evidence type="ECO:0000313" key="11">
    <source>
        <dbReference type="Proteomes" id="UP000578531"/>
    </source>
</evidence>
<accession>A0A8H6FTH2</accession>
<feature type="chain" id="PRO_5034758806" description="Agmatinase 1" evidence="9">
    <location>
        <begin position="21"/>
        <end position="396"/>
    </location>
</feature>
<reference evidence="10 11" key="1">
    <citation type="journal article" date="2020" name="Genomics">
        <title>Complete, high-quality genomes from long-read metagenomic sequencing of two wolf lichen thalli reveals enigmatic genome architecture.</title>
        <authorList>
            <person name="McKenzie S.K."/>
            <person name="Walston R.F."/>
            <person name="Allen J.L."/>
        </authorList>
    </citation>
    <scope>NUCLEOTIDE SEQUENCE [LARGE SCALE GENOMIC DNA]</scope>
    <source>
        <strain evidence="10">WasteWater2</strain>
    </source>
</reference>
<dbReference type="GO" id="GO:0033389">
    <property type="term" value="P:putrescine biosynthetic process from arginine, via agmatine"/>
    <property type="evidence" value="ECO:0007669"/>
    <property type="project" value="TreeGrafter"/>
</dbReference>
<feature type="binding site" evidence="6">
    <location>
        <position position="223"/>
    </location>
    <ligand>
        <name>Mn(2+)</name>
        <dbReference type="ChEBI" id="CHEBI:29035"/>
        <label>1</label>
    </ligand>
</feature>
<dbReference type="EMBL" id="JACCJC010000030">
    <property type="protein sequence ID" value="KAF6234388.1"/>
    <property type="molecule type" value="Genomic_DNA"/>
</dbReference>
<dbReference type="FunFam" id="3.40.800.10:FF:000001">
    <property type="entry name" value="Agmatinase"/>
    <property type="match status" value="1"/>
</dbReference>
<evidence type="ECO:0008006" key="12">
    <source>
        <dbReference type="Google" id="ProtNLM"/>
    </source>
</evidence>
<dbReference type="OrthoDB" id="288726at2759"/>
<dbReference type="GO" id="GO:0008295">
    <property type="term" value="P:spermidine biosynthetic process"/>
    <property type="evidence" value="ECO:0007669"/>
    <property type="project" value="UniProtKB-KW"/>
</dbReference>
<comment type="cofactor">
    <cofactor evidence="6">
        <name>Mn(2+)</name>
        <dbReference type="ChEBI" id="CHEBI:29035"/>
    </cofactor>
    <text evidence="6">Binds 2 manganese ions per subunit.</text>
</comment>
<keyword evidence="9" id="KW-0732">Signal</keyword>
<evidence type="ECO:0000256" key="6">
    <source>
        <dbReference type="PIRSR" id="PIRSR036979-1"/>
    </source>
</evidence>
<dbReference type="InterPro" id="IPR006035">
    <property type="entry name" value="Ureohydrolase"/>
</dbReference>
<feature type="binding site" evidence="6">
    <location>
        <position position="196"/>
    </location>
    <ligand>
        <name>Mn(2+)</name>
        <dbReference type="ChEBI" id="CHEBI:29035"/>
        <label>1</label>
    </ligand>
</feature>
<dbReference type="RefSeq" id="XP_037163785.1">
    <property type="nucleotide sequence ID" value="XM_037309325.1"/>
</dbReference>
<dbReference type="InterPro" id="IPR020855">
    <property type="entry name" value="Ureohydrolase_Mn_BS"/>
</dbReference>
<dbReference type="Gene3D" id="3.40.800.10">
    <property type="entry name" value="Ureohydrolase domain"/>
    <property type="match status" value="1"/>
</dbReference>
<keyword evidence="3" id="KW-0745">Spermidine biosynthesis</keyword>
<evidence type="ECO:0000256" key="5">
    <source>
        <dbReference type="ARBA" id="ARBA00023211"/>
    </source>
</evidence>
<feature type="binding site" evidence="6">
    <location>
        <position position="317"/>
    </location>
    <ligand>
        <name>Mn(2+)</name>
        <dbReference type="ChEBI" id="CHEBI:29035"/>
        <label>1</label>
    </ligand>
</feature>
<dbReference type="PROSITE" id="PS51409">
    <property type="entry name" value="ARGINASE_2"/>
    <property type="match status" value="1"/>
</dbReference>
<dbReference type="SUPFAM" id="SSF52768">
    <property type="entry name" value="Arginase/deacetylase"/>
    <property type="match status" value="1"/>
</dbReference>
<dbReference type="GO" id="GO:0008783">
    <property type="term" value="F:agmatinase activity"/>
    <property type="evidence" value="ECO:0007669"/>
    <property type="project" value="TreeGrafter"/>
</dbReference>
<dbReference type="CDD" id="cd11592">
    <property type="entry name" value="Agmatinase_PAH"/>
    <property type="match status" value="1"/>
</dbReference>
<dbReference type="Pfam" id="PF00491">
    <property type="entry name" value="Arginase"/>
    <property type="match status" value="1"/>
</dbReference>
<dbReference type="PANTHER" id="PTHR11358">
    <property type="entry name" value="ARGINASE/AGMATINASE"/>
    <property type="match status" value="1"/>
</dbReference>
<keyword evidence="5 6" id="KW-0464">Manganese</keyword>
<dbReference type="PIRSF" id="PIRSF036979">
    <property type="entry name" value="Arginase"/>
    <property type="match status" value="1"/>
</dbReference>
<dbReference type="InterPro" id="IPR023696">
    <property type="entry name" value="Ureohydrolase_dom_sf"/>
</dbReference>
<dbReference type="GO" id="GO:0046872">
    <property type="term" value="F:metal ion binding"/>
    <property type="evidence" value="ECO:0007669"/>
    <property type="project" value="UniProtKB-KW"/>
</dbReference>
<evidence type="ECO:0000256" key="9">
    <source>
        <dbReference type="SAM" id="SignalP"/>
    </source>
</evidence>
<feature type="binding site" evidence="6">
    <location>
        <position position="219"/>
    </location>
    <ligand>
        <name>Mn(2+)</name>
        <dbReference type="ChEBI" id="CHEBI:29035"/>
        <label>1</label>
    </ligand>
</feature>
<keyword evidence="11" id="KW-1185">Reference proteome</keyword>
<evidence type="ECO:0000256" key="4">
    <source>
        <dbReference type="ARBA" id="ARBA00023115"/>
    </source>
</evidence>
<evidence type="ECO:0000256" key="2">
    <source>
        <dbReference type="ARBA" id="ARBA00022801"/>
    </source>
</evidence>
<comment type="similarity">
    <text evidence="7 8">Belongs to the arginase family.</text>
</comment>
<evidence type="ECO:0000256" key="3">
    <source>
        <dbReference type="ARBA" id="ARBA00023066"/>
    </source>
</evidence>
<gene>
    <name evidence="10" type="ORF">HO173_007421</name>
</gene>
<dbReference type="PANTHER" id="PTHR11358:SF28">
    <property type="entry name" value="HYPOTHETICAL ARGINASE FAMILY PROTEIN (EUROFUNG)"/>
    <property type="match status" value="1"/>
</dbReference>
<evidence type="ECO:0000256" key="1">
    <source>
        <dbReference type="ARBA" id="ARBA00022723"/>
    </source>
</evidence>
<dbReference type="PRINTS" id="PR00116">
    <property type="entry name" value="ARGINASE"/>
</dbReference>
<dbReference type="PROSITE" id="PS01053">
    <property type="entry name" value="ARGINASE_1"/>
    <property type="match status" value="1"/>
</dbReference>
<dbReference type="GeneID" id="59289078"/>
<evidence type="ECO:0000313" key="10">
    <source>
        <dbReference type="EMBL" id="KAF6234388.1"/>
    </source>
</evidence>
<protein>
    <recommendedName>
        <fullName evidence="12">Agmatinase 1</fullName>
    </recommendedName>
</protein>
<feature type="binding site" evidence="6">
    <location>
        <position position="319"/>
    </location>
    <ligand>
        <name>Mn(2+)</name>
        <dbReference type="ChEBI" id="CHEBI:29035"/>
        <label>1</label>
    </ligand>
</feature>
<sequence length="396" mass="42696">MFGAVFLHATFLLLPFSVDTRDINFPTVSGIKRLQQPLTNDDDVDIATGSDFSGLMTFANLPYANCFSDSDVDAYDIAIMGAPFDTAVTARPGARFGPTGIRRGSRRMSASFAWSIYTGEAFPPHPILPKLTSLTGENSYKSWAEILDCGDAPITFLDNTIALKQLDKAHKVVSGREAKAIEKSLIPRIITLGGDHTTTLPALRSAASRWGAVSVIHFDSHLDTWDPNVLGGGLSQYAGVNHGTFLHIAYEEGLIQNSSIHAGIRAPLIRRKGDIRNDLRCGFDTIKARDIDRIGVDGVIKRLRERVGNTKVYISVDIDVLDPAFAPATGTAEVGGWTTRELLSILDGLEGTNVVGADVVEVAPIYDNPGETTVLAAAEIVHSLLTLMVQKPVKAP</sequence>
<keyword evidence="1 6" id="KW-0479">Metal-binding</keyword>
<organism evidence="10 11">
    <name type="scientific">Letharia columbiana</name>
    <dbReference type="NCBI Taxonomy" id="112416"/>
    <lineage>
        <taxon>Eukaryota</taxon>
        <taxon>Fungi</taxon>
        <taxon>Dikarya</taxon>
        <taxon>Ascomycota</taxon>
        <taxon>Pezizomycotina</taxon>
        <taxon>Lecanoromycetes</taxon>
        <taxon>OSLEUM clade</taxon>
        <taxon>Lecanoromycetidae</taxon>
        <taxon>Lecanorales</taxon>
        <taxon>Lecanorineae</taxon>
        <taxon>Parmeliaceae</taxon>
        <taxon>Letharia</taxon>
    </lineage>
</organism>
<dbReference type="Proteomes" id="UP000578531">
    <property type="component" value="Unassembled WGS sequence"/>
</dbReference>
<comment type="caution">
    <text evidence="10">The sequence shown here is derived from an EMBL/GenBank/DDBJ whole genome shotgun (WGS) entry which is preliminary data.</text>
</comment>
<evidence type="ECO:0000256" key="8">
    <source>
        <dbReference type="RuleBase" id="RU003684"/>
    </source>
</evidence>
<proteinExistence type="inferred from homology"/>
<dbReference type="AlphaFoldDB" id="A0A8H6FTH2"/>
<keyword evidence="4" id="KW-0620">Polyamine biosynthesis</keyword>
<keyword evidence="2 8" id="KW-0378">Hydrolase</keyword>
<evidence type="ECO:0000256" key="7">
    <source>
        <dbReference type="PROSITE-ProRule" id="PRU00742"/>
    </source>
</evidence>